<dbReference type="PANTHER" id="PTHR19865">
    <property type="entry name" value="U3 SMALL NUCLEOLAR RNA INTERACTING PROTEIN 2"/>
    <property type="match status" value="1"/>
</dbReference>
<comment type="caution">
    <text evidence="6">The sequence shown here is derived from an EMBL/GenBank/DDBJ whole genome shotgun (WGS) entry which is preliminary data.</text>
</comment>
<dbReference type="EMBL" id="REGN01002613">
    <property type="protein sequence ID" value="RNA27027.1"/>
    <property type="molecule type" value="Genomic_DNA"/>
</dbReference>
<evidence type="ECO:0000256" key="4">
    <source>
        <dbReference type="PROSITE-ProRule" id="PRU00221"/>
    </source>
</evidence>
<proteinExistence type="predicted"/>
<evidence type="ECO:0000256" key="2">
    <source>
        <dbReference type="ARBA" id="ARBA00022833"/>
    </source>
</evidence>
<dbReference type="InterPro" id="IPR036322">
    <property type="entry name" value="WD40_repeat_dom_sf"/>
</dbReference>
<dbReference type="SUPFAM" id="SSF50978">
    <property type="entry name" value="WD40 repeat-like"/>
    <property type="match status" value="1"/>
</dbReference>
<dbReference type="InterPro" id="IPR039241">
    <property type="entry name" value="Rrp9-like"/>
</dbReference>
<dbReference type="SMART" id="SM00320">
    <property type="entry name" value="WD40"/>
    <property type="match status" value="4"/>
</dbReference>
<reference evidence="6 7" key="1">
    <citation type="journal article" date="2018" name="Sci. Rep.">
        <title>Genomic signatures of local adaptation to the degree of environmental predictability in rotifers.</title>
        <authorList>
            <person name="Franch-Gras L."/>
            <person name="Hahn C."/>
            <person name="Garcia-Roger E.M."/>
            <person name="Carmona M.J."/>
            <person name="Serra M."/>
            <person name="Gomez A."/>
        </authorList>
    </citation>
    <scope>NUCLEOTIDE SEQUENCE [LARGE SCALE GENOMIC DNA]</scope>
    <source>
        <strain evidence="6">HYR1</strain>
    </source>
</reference>
<evidence type="ECO:0000313" key="6">
    <source>
        <dbReference type="EMBL" id="RNA27027.1"/>
    </source>
</evidence>
<dbReference type="OrthoDB" id="7318948at2759"/>
<dbReference type="GO" id="GO:0008270">
    <property type="term" value="F:zinc ion binding"/>
    <property type="evidence" value="ECO:0007669"/>
    <property type="project" value="UniProtKB-KW"/>
</dbReference>
<name>A0A3M7RUN1_BRAPC</name>
<evidence type="ECO:0000313" key="7">
    <source>
        <dbReference type="Proteomes" id="UP000276133"/>
    </source>
</evidence>
<keyword evidence="4" id="KW-0853">WD repeat</keyword>
<dbReference type="InterPro" id="IPR001841">
    <property type="entry name" value="Znf_RING"/>
</dbReference>
<dbReference type="PROSITE" id="PS50082">
    <property type="entry name" value="WD_REPEATS_2"/>
    <property type="match status" value="1"/>
</dbReference>
<evidence type="ECO:0000256" key="3">
    <source>
        <dbReference type="PROSITE-ProRule" id="PRU00175"/>
    </source>
</evidence>
<accession>A0A3M7RUN1</accession>
<sequence length="531" mass="61726">MSFECELCFKIWHLECKLMTLTCGYVVCYDHLKQLEDHFECPICRNHQVDKHACFSMNKNQVKIKQEKYYQTIENLKNKLTEFDSIQQHLDLEPFFTKLIKKVYSRKEELISLYLDKISLHTDQMVEQINHLKIVKQNELNNLFKSLERNQLEDLLVEKFDKKIRLEDSSRCFEAKSVVLNSKMKMLTDKVSQINNLIENIKIINLNENKNDLKFDFSNFLVNLTFTSLNFDRLKFEKNIRVGQNSIWDLGVLKSGELVVITEDETIKLVDIQNPVLIKTIKQRPECNVTGRKRIKVSRHDQIITFIKDNLIVYDKNGANHTINIDTPGFISFVEICEITDRIITGHECGNINIWTINGDKLIFGGCFKDEKKIVFLKMFDQSRLLYTTKSNLIKLVNLEDLTNGSFAEIESFIGHEKNVILLEKLNEKEFVSCAKDGSMRVWNIESKSCLRAFESLNGLVVSIQKIDDARFLTFGNTGIIRVWNKGHPKCEEEMNIVNNNYKAGLIHFGKLLSSGDFVFCLSKGIISIWK</sequence>
<gene>
    <name evidence="6" type="ORF">BpHYR1_016477</name>
</gene>
<dbReference type="PROSITE" id="PS50089">
    <property type="entry name" value="ZF_RING_2"/>
    <property type="match status" value="1"/>
</dbReference>
<dbReference type="Proteomes" id="UP000276133">
    <property type="component" value="Unassembled WGS sequence"/>
</dbReference>
<keyword evidence="7" id="KW-1185">Reference proteome</keyword>
<evidence type="ECO:0000259" key="5">
    <source>
        <dbReference type="PROSITE" id="PS50089"/>
    </source>
</evidence>
<dbReference type="InterPro" id="IPR015943">
    <property type="entry name" value="WD40/YVTN_repeat-like_dom_sf"/>
</dbReference>
<dbReference type="AlphaFoldDB" id="A0A3M7RUN1"/>
<dbReference type="STRING" id="10195.A0A3M7RUN1"/>
<dbReference type="GO" id="GO:0032040">
    <property type="term" value="C:small-subunit processome"/>
    <property type="evidence" value="ECO:0007669"/>
    <property type="project" value="TreeGrafter"/>
</dbReference>
<keyword evidence="1 3" id="KW-0479">Metal-binding</keyword>
<dbReference type="Gene3D" id="2.130.10.10">
    <property type="entry name" value="YVTN repeat-like/Quinoprotein amine dehydrogenase"/>
    <property type="match status" value="1"/>
</dbReference>
<keyword evidence="2" id="KW-0862">Zinc</keyword>
<dbReference type="GO" id="GO:0034511">
    <property type="term" value="F:U3 snoRNA binding"/>
    <property type="evidence" value="ECO:0007669"/>
    <property type="project" value="InterPro"/>
</dbReference>
<keyword evidence="1 3" id="KW-0863">Zinc-finger</keyword>
<dbReference type="InterPro" id="IPR001680">
    <property type="entry name" value="WD40_rpt"/>
</dbReference>
<feature type="domain" description="RING-type" evidence="5">
    <location>
        <begin position="5"/>
        <end position="45"/>
    </location>
</feature>
<organism evidence="6 7">
    <name type="scientific">Brachionus plicatilis</name>
    <name type="common">Marine rotifer</name>
    <name type="synonym">Brachionus muelleri</name>
    <dbReference type="NCBI Taxonomy" id="10195"/>
    <lineage>
        <taxon>Eukaryota</taxon>
        <taxon>Metazoa</taxon>
        <taxon>Spiralia</taxon>
        <taxon>Gnathifera</taxon>
        <taxon>Rotifera</taxon>
        <taxon>Eurotatoria</taxon>
        <taxon>Monogononta</taxon>
        <taxon>Pseudotrocha</taxon>
        <taxon>Ploima</taxon>
        <taxon>Brachionidae</taxon>
        <taxon>Brachionus</taxon>
    </lineage>
</organism>
<protein>
    <submittedName>
        <fullName evidence="6">NB-ARC domain-containing</fullName>
    </submittedName>
</protein>
<evidence type="ECO:0000256" key="1">
    <source>
        <dbReference type="ARBA" id="ARBA00022771"/>
    </source>
</evidence>
<feature type="repeat" description="WD" evidence="4">
    <location>
        <begin position="413"/>
        <end position="453"/>
    </location>
</feature>
<dbReference type="PANTHER" id="PTHR19865:SF2">
    <property type="entry name" value="F-BOX AND WD REPEAT DOMAIN-CONTAINING 11-A"/>
    <property type="match status" value="1"/>
</dbReference>